<feature type="region of interest" description="Disordered" evidence="1">
    <location>
        <begin position="55"/>
        <end position="78"/>
    </location>
</feature>
<feature type="non-terminal residue" evidence="2">
    <location>
        <position position="1"/>
    </location>
</feature>
<reference evidence="2 3" key="1">
    <citation type="submission" date="2014-04" db="EMBL/GenBank/DDBJ databases">
        <title>Genome evolution of avian class.</title>
        <authorList>
            <person name="Zhang G."/>
            <person name="Li C."/>
        </authorList>
    </citation>
    <scope>NUCLEOTIDE SEQUENCE [LARGE SCALE GENOMIC DNA]</scope>
    <source>
        <strain evidence="2">BGI_N340</strain>
    </source>
</reference>
<accession>A0A093D0Z8</accession>
<proteinExistence type="predicted"/>
<feature type="non-terminal residue" evidence="2">
    <location>
        <position position="78"/>
    </location>
</feature>
<evidence type="ECO:0000313" key="3">
    <source>
        <dbReference type="Proteomes" id="UP000053661"/>
    </source>
</evidence>
<sequence length="78" mass="8746">LLFYYNPYFKRDYPHPLQTCKPSAVVKRTAPAAFSLDLDLKKGCLRRSPDVQPALGAASAENDPFIAAPQRTPRHLHP</sequence>
<organism evidence="2 3">
    <name type="scientific">Tauraco erythrolophus</name>
    <name type="common">Red-crested turaco</name>
    <dbReference type="NCBI Taxonomy" id="121530"/>
    <lineage>
        <taxon>Eukaryota</taxon>
        <taxon>Metazoa</taxon>
        <taxon>Chordata</taxon>
        <taxon>Craniata</taxon>
        <taxon>Vertebrata</taxon>
        <taxon>Euteleostomi</taxon>
        <taxon>Archelosauria</taxon>
        <taxon>Archosauria</taxon>
        <taxon>Dinosauria</taxon>
        <taxon>Saurischia</taxon>
        <taxon>Theropoda</taxon>
        <taxon>Coelurosauria</taxon>
        <taxon>Aves</taxon>
        <taxon>Neognathae</taxon>
        <taxon>Neoaves</taxon>
        <taxon>Otidimorphae</taxon>
        <taxon>Musophagiformes</taxon>
        <taxon>Musophagidae</taxon>
        <taxon>Tauraco</taxon>
    </lineage>
</organism>
<gene>
    <name evidence="2" type="ORF">N340_02516</name>
</gene>
<evidence type="ECO:0000313" key="2">
    <source>
        <dbReference type="EMBL" id="KFV18192.1"/>
    </source>
</evidence>
<dbReference type="AlphaFoldDB" id="A0A093D0Z8"/>
<protein>
    <submittedName>
        <fullName evidence="2">Uncharacterized protein</fullName>
    </submittedName>
</protein>
<keyword evidence="3" id="KW-1185">Reference proteome</keyword>
<dbReference type="Proteomes" id="UP000053661">
    <property type="component" value="Unassembled WGS sequence"/>
</dbReference>
<name>A0A093D0Z8_TAUER</name>
<evidence type="ECO:0000256" key="1">
    <source>
        <dbReference type="SAM" id="MobiDB-lite"/>
    </source>
</evidence>
<dbReference type="EMBL" id="KL469217">
    <property type="protein sequence ID" value="KFV18192.1"/>
    <property type="molecule type" value="Genomic_DNA"/>
</dbReference>